<dbReference type="RefSeq" id="WP_076170203.1">
    <property type="nucleotide sequence ID" value="NZ_MRTP01000003.1"/>
</dbReference>
<evidence type="ECO:0000313" key="1">
    <source>
        <dbReference type="EMBL" id="OMF54297.1"/>
    </source>
</evidence>
<name>A0A1R1ER82_9BACL</name>
<reference evidence="1 2" key="1">
    <citation type="submission" date="2016-11" db="EMBL/GenBank/DDBJ databases">
        <title>Paenibacillus species isolates.</title>
        <authorList>
            <person name="Beno S.M."/>
        </authorList>
    </citation>
    <scope>NUCLEOTIDE SEQUENCE [LARGE SCALE GENOMIC DNA]</scope>
    <source>
        <strain evidence="1 2">FSL R5-0378</strain>
    </source>
</reference>
<organism evidence="1 2">
    <name type="scientific">Paenibacillus rhizosphaerae</name>
    <dbReference type="NCBI Taxonomy" id="297318"/>
    <lineage>
        <taxon>Bacteria</taxon>
        <taxon>Bacillati</taxon>
        <taxon>Bacillota</taxon>
        <taxon>Bacilli</taxon>
        <taxon>Bacillales</taxon>
        <taxon>Paenibacillaceae</taxon>
        <taxon>Paenibacillus</taxon>
    </lineage>
</organism>
<proteinExistence type="predicted"/>
<protein>
    <submittedName>
        <fullName evidence="1">Uncharacterized protein</fullName>
    </submittedName>
</protein>
<sequence>MSLFKEIRIEDLKAKPRSEVNTSPVKHTEIKIDRTINPIISNITQFFLFPSITMNLDSLYLPVGNPLIENVISVHLMPHFEEAVREETNDGKIDISMRKLRPESKIQIHDLLDSGQIHTYITDLYGHEYNYQSIPAKKLYNVDMTQITPLKDAEFDQLWNFFKNTYLNRQGVLGLLPTDWNFDESFKNHSLVRILADRCTLMNVFVSADNKITNFNIY</sequence>
<accession>A0A1R1ER82</accession>
<gene>
    <name evidence="1" type="ORF">BK138_13970</name>
</gene>
<dbReference type="AlphaFoldDB" id="A0A1R1ER82"/>
<dbReference type="EMBL" id="MRTP01000003">
    <property type="protein sequence ID" value="OMF54297.1"/>
    <property type="molecule type" value="Genomic_DNA"/>
</dbReference>
<evidence type="ECO:0000313" key="2">
    <source>
        <dbReference type="Proteomes" id="UP000187172"/>
    </source>
</evidence>
<dbReference type="Proteomes" id="UP000187172">
    <property type="component" value="Unassembled WGS sequence"/>
</dbReference>
<comment type="caution">
    <text evidence="1">The sequence shown here is derived from an EMBL/GenBank/DDBJ whole genome shotgun (WGS) entry which is preliminary data.</text>
</comment>
<keyword evidence="2" id="KW-1185">Reference proteome</keyword>